<evidence type="ECO:0000313" key="7">
    <source>
        <dbReference type="EMBL" id="MFC4693701.1"/>
    </source>
</evidence>
<dbReference type="Pfam" id="PF13407">
    <property type="entry name" value="Peripla_BP_4"/>
    <property type="match status" value="1"/>
</dbReference>
<dbReference type="PROSITE" id="PS51257">
    <property type="entry name" value="PROKAR_LIPOPROTEIN"/>
    <property type="match status" value="1"/>
</dbReference>
<dbReference type="InterPro" id="IPR028082">
    <property type="entry name" value="Peripla_BP_I"/>
</dbReference>
<comment type="similarity">
    <text evidence="2">Belongs to the bacterial solute-binding protein 2 family.</text>
</comment>
<feature type="chain" id="PRO_5047539686" evidence="5">
    <location>
        <begin position="29"/>
        <end position="400"/>
    </location>
</feature>
<gene>
    <name evidence="7" type="ORF">ACFO3M_09910</name>
</gene>
<dbReference type="EMBL" id="JBHSGR010000009">
    <property type="protein sequence ID" value="MFC4693701.1"/>
    <property type="molecule type" value="Genomic_DNA"/>
</dbReference>
<dbReference type="Gene3D" id="3.40.50.2300">
    <property type="match status" value="2"/>
</dbReference>
<keyword evidence="3 5" id="KW-0732">Signal</keyword>
<feature type="compositionally biased region" description="Gly residues" evidence="4">
    <location>
        <begin position="38"/>
        <end position="47"/>
    </location>
</feature>
<evidence type="ECO:0000259" key="6">
    <source>
        <dbReference type="Pfam" id="PF13407"/>
    </source>
</evidence>
<evidence type="ECO:0000256" key="1">
    <source>
        <dbReference type="ARBA" id="ARBA00004196"/>
    </source>
</evidence>
<feature type="region of interest" description="Disordered" evidence="4">
    <location>
        <begin position="34"/>
        <end position="53"/>
    </location>
</feature>
<feature type="domain" description="Periplasmic binding protein" evidence="6">
    <location>
        <begin position="102"/>
        <end position="353"/>
    </location>
</feature>
<evidence type="ECO:0000256" key="2">
    <source>
        <dbReference type="ARBA" id="ARBA00007639"/>
    </source>
</evidence>
<evidence type="ECO:0000313" key="8">
    <source>
        <dbReference type="Proteomes" id="UP001596025"/>
    </source>
</evidence>
<protein>
    <submittedName>
        <fullName evidence="7">ABC transporter substrate-binding protein</fullName>
    </submittedName>
</protein>
<dbReference type="PANTHER" id="PTHR46847">
    <property type="entry name" value="D-ALLOSE-BINDING PERIPLASMIC PROTEIN-RELATED"/>
    <property type="match status" value="1"/>
</dbReference>
<keyword evidence="8" id="KW-1185">Reference proteome</keyword>
<dbReference type="RefSeq" id="WP_387988422.1">
    <property type="nucleotide sequence ID" value="NZ_JBHSGR010000009.1"/>
</dbReference>
<accession>A0ABV9LHU1</accession>
<organism evidence="7 8">
    <name type="scientific">Geodermatophilus arenarius</name>
    <dbReference type="NCBI Taxonomy" id="1137990"/>
    <lineage>
        <taxon>Bacteria</taxon>
        <taxon>Bacillati</taxon>
        <taxon>Actinomycetota</taxon>
        <taxon>Actinomycetes</taxon>
        <taxon>Geodermatophilales</taxon>
        <taxon>Geodermatophilaceae</taxon>
        <taxon>Geodermatophilus</taxon>
    </lineage>
</organism>
<comment type="subcellular location">
    <subcellularLocation>
        <location evidence="1">Cell envelope</location>
    </subcellularLocation>
</comment>
<dbReference type="SUPFAM" id="SSF53822">
    <property type="entry name" value="Periplasmic binding protein-like I"/>
    <property type="match status" value="1"/>
</dbReference>
<name>A0ABV9LHU1_9ACTN</name>
<dbReference type="InterPro" id="IPR025997">
    <property type="entry name" value="SBP_2_dom"/>
</dbReference>
<proteinExistence type="inferred from homology"/>
<dbReference type="Proteomes" id="UP001596025">
    <property type="component" value="Unassembled WGS sequence"/>
</dbReference>
<reference evidence="8" key="1">
    <citation type="journal article" date="2019" name="Int. J. Syst. Evol. Microbiol.">
        <title>The Global Catalogue of Microorganisms (GCM) 10K type strain sequencing project: providing services to taxonomists for standard genome sequencing and annotation.</title>
        <authorList>
            <consortium name="The Broad Institute Genomics Platform"/>
            <consortium name="The Broad Institute Genome Sequencing Center for Infectious Disease"/>
            <person name="Wu L."/>
            <person name="Ma J."/>
        </authorList>
    </citation>
    <scope>NUCLEOTIDE SEQUENCE [LARGE SCALE GENOMIC DNA]</scope>
    <source>
        <strain evidence="8">CCUG 62763</strain>
    </source>
</reference>
<feature type="signal peptide" evidence="5">
    <location>
        <begin position="1"/>
        <end position="28"/>
    </location>
</feature>
<sequence>MRTHVSTSRRGGRLRLPLALGMAAALVAACGTEQEGTSAGGGGGGGEECANSEEAQATYREAWTTAAEQLGLEELEPVEEEICEVDTSEWAAEPKNGDTYRIAFAAQGPTNSWGLTNEEAFRAHAEELGVEVLYASANGDATAQVDNIQQLASQDPDAMVVVPMGDGITGQVQAAASQGIPVVLCAGRLGADSGAVSTVTRQYELLGTMYAEWLVQQLGGEGQVAVLSGLAGVPTAEFQKAAALEVFSRYPGIEVVTEQYTEWSPTVAKTVAANLVTQYPELDGIWSDSGYGDLGVVQAYQEAGRPVPPMTGDAINAFLKAVQGTDVKFALSSFPPEQSTQCLDTAMSVLEGEPVLDKVYIESPSFTHEQLDQYVRPECSDNLFVPSGLPDEQLRELGLC</sequence>
<evidence type="ECO:0000256" key="3">
    <source>
        <dbReference type="ARBA" id="ARBA00022729"/>
    </source>
</evidence>
<evidence type="ECO:0000256" key="4">
    <source>
        <dbReference type="SAM" id="MobiDB-lite"/>
    </source>
</evidence>
<comment type="caution">
    <text evidence="7">The sequence shown here is derived from an EMBL/GenBank/DDBJ whole genome shotgun (WGS) entry which is preliminary data.</text>
</comment>
<evidence type="ECO:0000256" key="5">
    <source>
        <dbReference type="SAM" id="SignalP"/>
    </source>
</evidence>
<dbReference type="PANTHER" id="PTHR46847:SF1">
    <property type="entry name" value="D-ALLOSE-BINDING PERIPLASMIC PROTEIN-RELATED"/>
    <property type="match status" value="1"/>
</dbReference>
<dbReference type="CDD" id="cd19996">
    <property type="entry name" value="PBP1_ABC_sugar_binding-like"/>
    <property type="match status" value="1"/>
</dbReference>